<evidence type="ECO:0000313" key="1">
    <source>
        <dbReference type="EMBL" id="RXK36468.1"/>
    </source>
</evidence>
<gene>
    <name evidence="1" type="ORF">M231_06252</name>
</gene>
<dbReference type="AlphaFoldDB" id="A0A4Q1BCA3"/>
<dbReference type="InParanoid" id="A0A4Q1BCA3"/>
<dbReference type="VEuPathDB" id="FungiDB:TREMEDRAFT_65030"/>
<sequence>MCLSQGISDWVEKDSHYSDWQRLASIPVMDRQLPPSKHPLDQGHLSLQANLLYDNHIGWLKNCPLLFSPTQLQHRANFYNAWIRVQGWPQDKYTPYIPLKVHLATILQRLLVIQDVMKWAVRQGILEVEGDIMDSFVKWCYNLHVGIGKMEAGAYIREKIHDLHQFVKKGEPLGMVARLCSGVTIKIHNQ</sequence>
<name>A0A4Q1BCA3_TREME</name>
<proteinExistence type="predicted"/>
<comment type="caution">
    <text evidence="1">The sequence shown here is derived from an EMBL/GenBank/DDBJ whole genome shotgun (WGS) entry which is preliminary data.</text>
</comment>
<reference evidence="1 2" key="1">
    <citation type="submission" date="2016-06" db="EMBL/GenBank/DDBJ databases">
        <title>Evolution of pathogenesis and genome organization in the Tremellales.</title>
        <authorList>
            <person name="Cuomo C."/>
            <person name="Litvintseva A."/>
            <person name="Heitman J."/>
            <person name="Chen Y."/>
            <person name="Sun S."/>
            <person name="Springer D."/>
            <person name="Dromer F."/>
            <person name="Young S."/>
            <person name="Zeng Q."/>
            <person name="Chapman S."/>
            <person name="Gujja S."/>
            <person name="Saif S."/>
            <person name="Birren B."/>
        </authorList>
    </citation>
    <scope>NUCLEOTIDE SEQUENCE [LARGE SCALE GENOMIC DNA]</scope>
    <source>
        <strain evidence="1 2">ATCC 28783</strain>
    </source>
</reference>
<evidence type="ECO:0000313" key="2">
    <source>
        <dbReference type="Proteomes" id="UP000289152"/>
    </source>
</evidence>
<keyword evidence="2" id="KW-1185">Reference proteome</keyword>
<protein>
    <submittedName>
        <fullName evidence="1">Uncharacterized protein</fullName>
    </submittedName>
</protein>
<organism evidence="1 2">
    <name type="scientific">Tremella mesenterica</name>
    <name type="common">Jelly fungus</name>
    <dbReference type="NCBI Taxonomy" id="5217"/>
    <lineage>
        <taxon>Eukaryota</taxon>
        <taxon>Fungi</taxon>
        <taxon>Dikarya</taxon>
        <taxon>Basidiomycota</taxon>
        <taxon>Agaricomycotina</taxon>
        <taxon>Tremellomycetes</taxon>
        <taxon>Tremellales</taxon>
        <taxon>Tremellaceae</taxon>
        <taxon>Tremella</taxon>
    </lineage>
</organism>
<dbReference type="EMBL" id="SDIL01000096">
    <property type="protein sequence ID" value="RXK36468.1"/>
    <property type="molecule type" value="Genomic_DNA"/>
</dbReference>
<accession>A0A4Q1BCA3</accession>
<dbReference type="Proteomes" id="UP000289152">
    <property type="component" value="Unassembled WGS sequence"/>
</dbReference>